<dbReference type="EMBL" id="GL833151">
    <property type="protein sequence ID" value="EGB04465.1"/>
    <property type="molecule type" value="Genomic_DNA"/>
</dbReference>
<feature type="signal peptide" evidence="1">
    <location>
        <begin position="1"/>
        <end position="21"/>
    </location>
</feature>
<name>F0YKE6_AURAN</name>
<sequence length="296" mass="32685">MKTALMCRLTMFLALGAACDAAPMPVSYFFVNRSDYVANVAPPALAAMVRDYADAARRARVDVDITVYGYASARALVASVDASLLFFWDRVNLTYATASARRYATILSNVFRYAVLLARGGVYHDAKMRPGADALRSLVAYLERYDVVLEENPRREPGSRNRKFRNTNMAAARPGLAYFNATLASMAAKLAAAYARRPTADESRKVVFHLDSHTAFERVRRDGKHKMLMAYACGDEVPKPNCTDAADVSGVVDGESWVGRKWRLETAGDIAAAYNAKGHWSTAHERIFLDDARPPP</sequence>
<organism evidence="3">
    <name type="scientific">Aureococcus anophagefferens</name>
    <name type="common">Harmful bloom alga</name>
    <dbReference type="NCBI Taxonomy" id="44056"/>
    <lineage>
        <taxon>Eukaryota</taxon>
        <taxon>Sar</taxon>
        <taxon>Stramenopiles</taxon>
        <taxon>Ochrophyta</taxon>
        <taxon>Pelagophyceae</taxon>
        <taxon>Pelagomonadales</taxon>
        <taxon>Pelagomonadaceae</taxon>
        <taxon>Aureococcus</taxon>
    </lineage>
</organism>
<dbReference type="GeneID" id="20228753"/>
<dbReference type="Gene3D" id="3.90.550.20">
    <property type="match status" value="1"/>
</dbReference>
<feature type="chain" id="PRO_5003263100" evidence="1">
    <location>
        <begin position="22"/>
        <end position="296"/>
    </location>
</feature>
<dbReference type="RefSeq" id="XP_009040852.1">
    <property type="nucleotide sequence ID" value="XM_009042604.1"/>
</dbReference>
<dbReference type="KEGG" id="aaf:AURANDRAFT_72530"/>
<gene>
    <name evidence="2" type="ORF">AURANDRAFT_72530</name>
</gene>
<reference evidence="2 3" key="1">
    <citation type="journal article" date="2011" name="Proc. Natl. Acad. Sci. U.S.A.">
        <title>Niche of harmful alga Aureococcus anophagefferens revealed through ecogenomics.</title>
        <authorList>
            <person name="Gobler C.J."/>
            <person name="Berry D.L."/>
            <person name="Dyhrman S.T."/>
            <person name="Wilhelm S.W."/>
            <person name="Salamov A."/>
            <person name="Lobanov A.V."/>
            <person name="Zhang Y."/>
            <person name="Collier J.L."/>
            <person name="Wurch L.L."/>
            <person name="Kustka A.B."/>
            <person name="Dill B.D."/>
            <person name="Shah M."/>
            <person name="VerBerkmoes N.C."/>
            <person name="Kuo A."/>
            <person name="Terry A."/>
            <person name="Pangilinan J."/>
            <person name="Lindquist E.A."/>
            <person name="Lucas S."/>
            <person name="Paulsen I.T."/>
            <person name="Hattenrath-Lehmann T.K."/>
            <person name="Talmage S.C."/>
            <person name="Walker E.A."/>
            <person name="Koch F."/>
            <person name="Burson A.M."/>
            <person name="Marcoval M.A."/>
            <person name="Tang Y.Z."/>
            <person name="Lecleir G.R."/>
            <person name="Coyne K.J."/>
            <person name="Berg G.M."/>
            <person name="Bertrand E.M."/>
            <person name="Saito M.A."/>
            <person name="Gladyshev V.N."/>
            <person name="Grigoriev I.V."/>
        </authorList>
    </citation>
    <scope>NUCLEOTIDE SEQUENCE [LARGE SCALE GENOMIC DNA]</scope>
    <source>
        <strain evidence="3">CCMP 1984</strain>
    </source>
</reference>
<evidence type="ECO:0000256" key="1">
    <source>
        <dbReference type="SAM" id="SignalP"/>
    </source>
</evidence>
<dbReference type="InParanoid" id="F0YKE6"/>
<keyword evidence="1" id="KW-0732">Signal</keyword>
<accession>F0YKE6</accession>
<proteinExistence type="predicted"/>
<dbReference type="Proteomes" id="UP000002729">
    <property type="component" value="Unassembled WGS sequence"/>
</dbReference>
<keyword evidence="3" id="KW-1185">Reference proteome</keyword>
<evidence type="ECO:0000313" key="2">
    <source>
        <dbReference type="EMBL" id="EGB04465.1"/>
    </source>
</evidence>
<evidence type="ECO:0000313" key="3">
    <source>
        <dbReference type="Proteomes" id="UP000002729"/>
    </source>
</evidence>
<protein>
    <submittedName>
        <fullName evidence="2">Uncharacterized protein</fullName>
    </submittedName>
</protein>
<dbReference type="PROSITE" id="PS51257">
    <property type="entry name" value="PROKAR_LIPOPROTEIN"/>
    <property type="match status" value="1"/>
</dbReference>
<dbReference type="AlphaFoldDB" id="F0YKE6"/>